<evidence type="ECO:0000256" key="2">
    <source>
        <dbReference type="SAM" id="SignalP"/>
    </source>
</evidence>
<keyword evidence="4" id="KW-1185">Reference proteome</keyword>
<evidence type="ECO:0000313" key="3">
    <source>
        <dbReference type="EMBL" id="KAI1704347.1"/>
    </source>
</evidence>
<sequence length="76" mass="8464">MGSSHMSLFVMFVLVVPAFSRIHPSPIDDAIQPRISQGPVKQTPVQGQFTKDDSRFPSLAFLGRTPEKLLSRPLRT</sequence>
<organism evidence="3 4">
    <name type="scientific">Ditylenchus destructor</name>
    <dbReference type="NCBI Taxonomy" id="166010"/>
    <lineage>
        <taxon>Eukaryota</taxon>
        <taxon>Metazoa</taxon>
        <taxon>Ecdysozoa</taxon>
        <taxon>Nematoda</taxon>
        <taxon>Chromadorea</taxon>
        <taxon>Rhabditida</taxon>
        <taxon>Tylenchina</taxon>
        <taxon>Tylenchomorpha</taxon>
        <taxon>Sphaerularioidea</taxon>
        <taxon>Anguinidae</taxon>
        <taxon>Anguininae</taxon>
        <taxon>Ditylenchus</taxon>
    </lineage>
</organism>
<evidence type="ECO:0000313" key="4">
    <source>
        <dbReference type="Proteomes" id="UP001201812"/>
    </source>
</evidence>
<name>A0AAD4R215_9BILA</name>
<protein>
    <submittedName>
        <fullName evidence="3">Uncharacterized protein</fullName>
    </submittedName>
</protein>
<gene>
    <name evidence="3" type="ORF">DdX_14344</name>
</gene>
<comment type="caution">
    <text evidence="3">The sequence shown here is derived from an EMBL/GenBank/DDBJ whole genome shotgun (WGS) entry which is preliminary data.</text>
</comment>
<proteinExistence type="predicted"/>
<feature type="signal peptide" evidence="2">
    <location>
        <begin position="1"/>
        <end position="20"/>
    </location>
</feature>
<dbReference type="Proteomes" id="UP001201812">
    <property type="component" value="Unassembled WGS sequence"/>
</dbReference>
<evidence type="ECO:0000256" key="1">
    <source>
        <dbReference type="SAM" id="MobiDB-lite"/>
    </source>
</evidence>
<feature type="chain" id="PRO_5041937986" evidence="2">
    <location>
        <begin position="21"/>
        <end position="76"/>
    </location>
</feature>
<dbReference type="AlphaFoldDB" id="A0AAD4R215"/>
<reference evidence="3" key="1">
    <citation type="submission" date="2022-01" db="EMBL/GenBank/DDBJ databases">
        <title>Genome Sequence Resource for Two Populations of Ditylenchus destructor, the Migratory Endoparasitic Phytonematode.</title>
        <authorList>
            <person name="Zhang H."/>
            <person name="Lin R."/>
            <person name="Xie B."/>
        </authorList>
    </citation>
    <scope>NUCLEOTIDE SEQUENCE</scope>
    <source>
        <strain evidence="3">BazhouSP</strain>
    </source>
</reference>
<dbReference type="EMBL" id="JAKKPZ010000069">
    <property type="protein sequence ID" value="KAI1704347.1"/>
    <property type="molecule type" value="Genomic_DNA"/>
</dbReference>
<keyword evidence="2" id="KW-0732">Signal</keyword>
<feature type="region of interest" description="Disordered" evidence="1">
    <location>
        <begin position="30"/>
        <end position="49"/>
    </location>
</feature>
<accession>A0AAD4R215</accession>
<feature type="compositionally biased region" description="Polar residues" evidence="1">
    <location>
        <begin position="39"/>
        <end position="49"/>
    </location>
</feature>